<keyword evidence="2" id="KW-1003">Cell membrane</keyword>
<evidence type="ECO:0000313" key="8">
    <source>
        <dbReference type="EMBL" id="MBM7128420.1"/>
    </source>
</evidence>
<dbReference type="SMART" id="SM00450">
    <property type="entry name" value="RHOD"/>
    <property type="match status" value="1"/>
</dbReference>
<keyword evidence="3 6" id="KW-0812">Transmembrane</keyword>
<comment type="caution">
    <text evidence="8">The sequence shown here is derived from an EMBL/GenBank/DDBJ whole genome shotgun (WGS) entry which is preliminary data.</text>
</comment>
<evidence type="ECO:0000256" key="3">
    <source>
        <dbReference type="ARBA" id="ARBA00022692"/>
    </source>
</evidence>
<gene>
    <name evidence="8" type="ORF">ISS99_02705</name>
</gene>
<keyword evidence="5 6" id="KW-0472">Membrane</keyword>
<dbReference type="InterPro" id="IPR036873">
    <property type="entry name" value="Rhodanese-like_dom_sf"/>
</dbReference>
<dbReference type="InterPro" id="IPR023695">
    <property type="entry name" value="Thiosulf_sulfurTrfase"/>
</dbReference>
<evidence type="ECO:0000313" key="9">
    <source>
        <dbReference type="Proteomes" id="UP001430193"/>
    </source>
</evidence>
<organism evidence="8 9">
    <name type="scientific">Dyella mobilis</name>
    <dbReference type="NCBI Taxonomy" id="1849582"/>
    <lineage>
        <taxon>Bacteria</taxon>
        <taxon>Pseudomonadati</taxon>
        <taxon>Pseudomonadota</taxon>
        <taxon>Gammaproteobacteria</taxon>
        <taxon>Lysobacterales</taxon>
        <taxon>Rhodanobacteraceae</taxon>
        <taxon>Dyella</taxon>
    </lineage>
</organism>
<keyword evidence="4 6" id="KW-1133">Transmembrane helix</keyword>
<evidence type="ECO:0000256" key="5">
    <source>
        <dbReference type="ARBA" id="ARBA00023136"/>
    </source>
</evidence>
<dbReference type="CDD" id="cd01444">
    <property type="entry name" value="GlpE_ST"/>
    <property type="match status" value="1"/>
</dbReference>
<dbReference type="Gene3D" id="3.40.250.10">
    <property type="entry name" value="Rhodanese-like domain"/>
    <property type="match status" value="1"/>
</dbReference>
<dbReference type="Proteomes" id="UP001430193">
    <property type="component" value="Unassembled WGS sequence"/>
</dbReference>
<dbReference type="PROSITE" id="PS50206">
    <property type="entry name" value="RHODANESE_3"/>
    <property type="match status" value="1"/>
</dbReference>
<evidence type="ECO:0000256" key="6">
    <source>
        <dbReference type="SAM" id="Phobius"/>
    </source>
</evidence>
<dbReference type="EMBL" id="JADIKF010000033">
    <property type="protein sequence ID" value="MBM7128420.1"/>
    <property type="molecule type" value="Genomic_DNA"/>
</dbReference>
<dbReference type="SUPFAM" id="SSF52821">
    <property type="entry name" value="Rhodanese/Cell cycle control phosphatase"/>
    <property type="match status" value="1"/>
</dbReference>
<keyword evidence="9" id="KW-1185">Reference proteome</keyword>
<dbReference type="InterPro" id="IPR051311">
    <property type="entry name" value="DedA_domain"/>
</dbReference>
<dbReference type="PANTHER" id="PTHR42709">
    <property type="entry name" value="ALKALINE PHOSPHATASE LIKE PROTEIN"/>
    <property type="match status" value="1"/>
</dbReference>
<feature type="transmembrane region" description="Helical" evidence="6">
    <location>
        <begin position="20"/>
        <end position="41"/>
    </location>
</feature>
<dbReference type="InterPro" id="IPR001763">
    <property type="entry name" value="Rhodanese-like_dom"/>
</dbReference>
<reference evidence="8" key="1">
    <citation type="submission" date="2020-10" db="EMBL/GenBank/DDBJ databases">
        <title>Phylogeny of dyella-like bacteria.</title>
        <authorList>
            <person name="Fu J."/>
        </authorList>
    </citation>
    <scope>NUCLEOTIDE SEQUENCE</scope>
    <source>
        <strain evidence="8">DHON07</strain>
    </source>
</reference>
<dbReference type="Pfam" id="PF09335">
    <property type="entry name" value="VTT_dom"/>
    <property type="match status" value="1"/>
</dbReference>
<evidence type="ECO:0000256" key="2">
    <source>
        <dbReference type="ARBA" id="ARBA00022475"/>
    </source>
</evidence>
<evidence type="ECO:0000259" key="7">
    <source>
        <dbReference type="PROSITE" id="PS50206"/>
    </source>
</evidence>
<sequence>MEGNSPNDAIVRDGGQPDRGFPVTHAIIELIAQYGLLLVFLNVLVEQAGAPVPAVPTLVVAGALSSIGRLPLGAVVLSALVACLVADLAWYWAGRYYGAAVMRTLCRISLSPDSCVKQSELRFQRWRGRLLLIAKFVPGLSTVAPPLAGAMKLEPWVFAWMDAAGSLIWIGLVVGLGYAFAHQIDHVLLLLASAGTVAVECLVAALMAYVLVKWWQRRKLLLSLRLARITVDELHRLMQEDQTPVVVDVRSQASRLMDARIIPGALMVDLRGVEQQLEQVSIDREVVIYCSCPNEVSAAKAAKGLMVLGYRRVRPLLGGLDAWADAGYGVEHVVLQDDPAAQPGHVH</sequence>
<feature type="domain" description="Rhodanese" evidence="7">
    <location>
        <begin position="240"/>
        <end position="332"/>
    </location>
</feature>
<evidence type="ECO:0000256" key="4">
    <source>
        <dbReference type="ARBA" id="ARBA00022989"/>
    </source>
</evidence>
<protein>
    <submittedName>
        <fullName evidence="8">DedA family protein/thiosulfate sulfurtransferase GlpE</fullName>
    </submittedName>
</protein>
<feature type="transmembrane region" description="Helical" evidence="6">
    <location>
        <begin position="74"/>
        <end position="93"/>
    </location>
</feature>
<feature type="transmembrane region" description="Helical" evidence="6">
    <location>
        <begin position="157"/>
        <end position="181"/>
    </location>
</feature>
<evidence type="ECO:0000256" key="1">
    <source>
        <dbReference type="ARBA" id="ARBA00004651"/>
    </source>
</evidence>
<accession>A0ABS2KBM2</accession>
<comment type="subcellular location">
    <subcellularLocation>
        <location evidence="1">Cell membrane</location>
        <topology evidence="1">Multi-pass membrane protein</topology>
    </subcellularLocation>
</comment>
<dbReference type="PANTHER" id="PTHR42709:SF6">
    <property type="entry name" value="UNDECAPRENYL PHOSPHATE TRANSPORTER A"/>
    <property type="match status" value="1"/>
</dbReference>
<dbReference type="Pfam" id="PF00581">
    <property type="entry name" value="Rhodanese"/>
    <property type="match status" value="1"/>
</dbReference>
<feature type="transmembrane region" description="Helical" evidence="6">
    <location>
        <begin position="187"/>
        <end position="212"/>
    </location>
</feature>
<dbReference type="InterPro" id="IPR032816">
    <property type="entry name" value="VTT_dom"/>
</dbReference>
<proteinExistence type="predicted"/>
<name>A0ABS2KBM2_9GAMM</name>